<name>A0ACC1AI20_9ROSI</name>
<accession>A0ACC1AI20</accession>
<sequence>MVLTSHHFDQESVRKDLAMMIVLHEYPLSMVDHYRFRRFFNDMQPLFKAVSINTIKKDIFKIYDVEKEKTMKLLNKNRSRIAITSDCGLPTFKTKDI</sequence>
<evidence type="ECO:0000313" key="2">
    <source>
        <dbReference type="Proteomes" id="UP001164250"/>
    </source>
</evidence>
<proteinExistence type="predicted"/>
<reference evidence="2" key="1">
    <citation type="journal article" date="2023" name="G3 (Bethesda)">
        <title>Genome assembly and association tests identify interacting loci associated with vigor, precocity, and sex in interspecific pistachio rootstocks.</title>
        <authorList>
            <person name="Palmer W."/>
            <person name="Jacygrad E."/>
            <person name="Sagayaradj S."/>
            <person name="Cavanaugh K."/>
            <person name="Han R."/>
            <person name="Bertier L."/>
            <person name="Beede B."/>
            <person name="Kafkas S."/>
            <person name="Golino D."/>
            <person name="Preece J."/>
            <person name="Michelmore R."/>
        </authorList>
    </citation>
    <scope>NUCLEOTIDE SEQUENCE [LARGE SCALE GENOMIC DNA]</scope>
</reference>
<comment type="caution">
    <text evidence="1">The sequence shown here is derived from an EMBL/GenBank/DDBJ whole genome shotgun (WGS) entry which is preliminary data.</text>
</comment>
<gene>
    <name evidence="1" type="ORF">Patl1_08346</name>
</gene>
<keyword evidence="2" id="KW-1185">Reference proteome</keyword>
<evidence type="ECO:0000313" key="1">
    <source>
        <dbReference type="EMBL" id="KAJ0086302.1"/>
    </source>
</evidence>
<dbReference type="EMBL" id="CM047906">
    <property type="protein sequence ID" value="KAJ0086302.1"/>
    <property type="molecule type" value="Genomic_DNA"/>
</dbReference>
<dbReference type="Proteomes" id="UP001164250">
    <property type="component" value="Chromosome 10"/>
</dbReference>
<protein>
    <submittedName>
        <fullName evidence="1">Uncharacterized protein</fullName>
    </submittedName>
</protein>
<organism evidence="1 2">
    <name type="scientific">Pistacia atlantica</name>
    <dbReference type="NCBI Taxonomy" id="434234"/>
    <lineage>
        <taxon>Eukaryota</taxon>
        <taxon>Viridiplantae</taxon>
        <taxon>Streptophyta</taxon>
        <taxon>Embryophyta</taxon>
        <taxon>Tracheophyta</taxon>
        <taxon>Spermatophyta</taxon>
        <taxon>Magnoliopsida</taxon>
        <taxon>eudicotyledons</taxon>
        <taxon>Gunneridae</taxon>
        <taxon>Pentapetalae</taxon>
        <taxon>rosids</taxon>
        <taxon>malvids</taxon>
        <taxon>Sapindales</taxon>
        <taxon>Anacardiaceae</taxon>
        <taxon>Pistacia</taxon>
    </lineage>
</organism>